<keyword evidence="2" id="KW-0472">Membrane</keyword>
<accession>W2T7H2</accession>
<dbReference type="Pfam" id="PF07245">
    <property type="entry name" value="Phlebovirus_G2"/>
    <property type="match status" value="2"/>
</dbReference>
<proteinExistence type="predicted"/>
<feature type="domain" description="Phlebovirus glycoprotein G2 fusion" evidence="3">
    <location>
        <begin position="533"/>
        <end position="599"/>
    </location>
</feature>
<evidence type="ECO:0000313" key="5">
    <source>
        <dbReference type="Proteomes" id="UP000053676"/>
    </source>
</evidence>
<evidence type="ECO:0000256" key="1">
    <source>
        <dbReference type="SAM" id="MobiDB-lite"/>
    </source>
</evidence>
<dbReference type="AlphaFoldDB" id="W2T7H2"/>
<protein>
    <recommendedName>
        <fullName evidence="3">Phlebovirus glycoprotein G2 fusion domain-containing protein</fullName>
    </recommendedName>
</protein>
<keyword evidence="2" id="KW-0812">Transmembrane</keyword>
<keyword evidence="5" id="KW-1185">Reference proteome</keyword>
<feature type="compositionally biased region" description="Basic and acidic residues" evidence="1">
    <location>
        <begin position="87"/>
        <end position="98"/>
    </location>
</feature>
<dbReference type="OMA" id="WHAIRSA"/>
<evidence type="ECO:0000259" key="3">
    <source>
        <dbReference type="Pfam" id="PF07245"/>
    </source>
</evidence>
<dbReference type="EMBL" id="KI660139">
    <property type="protein sequence ID" value="ETN77970.1"/>
    <property type="molecule type" value="Genomic_DNA"/>
</dbReference>
<organism evidence="4 5">
    <name type="scientific">Necator americanus</name>
    <name type="common">Human hookworm</name>
    <dbReference type="NCBI Taxonomy" id="51031"/>
    <lineage>
        <taxon>Eukaryota</taxon>
        <taxon>Metazoa</taxon>
        <taxon>Ecdysozoa</taxon>
        <taxon>Nematoda</taxon>
        <taxon>Chromadorea</taxon>
        <taxon>Rhabditida</taxon>
        <taxon>Rhabditina</taxon>
        <taxon>Rhabditomorpha</taxon>
        <taxon>Strongyloidea</taxon>
        <taxon>Ancylostomatidae</taxon>
        <taxon>Bunostominae</taxon>
        <taxon>Necator</taxon>
    </lineage>
</organism>
<dbReference type="InterPro" id="IPR009878">
    <property type="entry name" value="Phlebovirus_G2_fusion"/>
</dbReference>
<feature type="transmembrane region" description="Helical" evidence="2">
    <location>
        <begin position="267"/>
        <end position="292"/>
    </location>
</feature>
<feature type="domain" description="Phlebovirus glycoprotein G2 fusion" evidence="3">
    <location>
        <begin position="349"/>
        <end position="526"/>
    </location>
</feature>
<dbReference type="Proteomes" id="UP000053676">
    <property type="component" value="Unassembled WGS sequence"/>
</dbReference>
<feature type="region of interest" description="Disordered" evidence="1">
    <location>
        <begin position="68"/>
        <end position="118"/>
    </location>
</feature>
<gene>
    <name evidence="4" type="ORF">NECAME_10671</name>
</gene>
<dbReference type="KEGG" id="nai:NECAME_10671"/>
<dbReference type="OrthoDB" id="5875705at2759"/>
<evidence type="ECO:0000256" key="2">
    <source>
        <dbReference type="SAM" id="Phobius"/>
    </source>
</evidence>
<sequence length="619" mass="69725">MADQTALMLNNTYHQFIKCQLAPPHRSNINSGAHWKIREVVVRLPSQRLVKRPVNLLVSLELDDKGSSTEEISKKLKSEEQTSTEPSHQRDQSDRDTPVLRTAQQPNNLYDLRPRQKINYTKKKEDTEPIARINKIMEASTLLQVSLMLSLGVTILASKSEVIKETIRSIQCVPGGVHLISPDRIPYEVCAENYCVQFDNPCVDENISFLPDIIFRYLCIRCIIEHLVQWKFGEKLNTIETLCHPSSLCQAITCSFCSANTFNPERWPISAILGTAILLYFLITGCYVLLYVPLVIGKPIRMVAHILFGFCSTTAGSDDVKLPTEVDRDSTAEIIAISLIAIIPAAKQCQLINIFTDRSTICTNNGFGPCQIELSEVFKINPFKREACLKITRNDTSIHEVRLQWKSLLLNCEPETDMFTRDTVHKVVDSKRCPHSGSCTGDKCASINSSSIIPELAEGNQYPGNTACVESCGGPGCDCFFPSSGCLFHRNYLQPINNKTFEILHCNRWAEAAKVEITHIDGIQRKVFHLHYGKHTAVWKTNAIPALRCFIRDNAQTLSCEVFEGCVCMPAETKVNCKCKDFPIGQWFNNVENQLPAIFPLHRSDSTLPQKYRHAVSTW</sequence>
<keyword evidence="2" id="KW-1133">Transmembrane helix</keyword>
<reference evidence="5" key="1">
    <citation type="journal article" date="2014" name="Nat. Genet.">
        <title>Genome of the human hookworm Necator americanus.</title>
        <authorList>
            <person name="Tang Y.T."/>
            <person name="Gao X."/>
            <person name="Rosa B.A."/>
            <person name="Abubucker S."/>
            <person name="Hallsworth-Pepin K."/>
            <person name="Martin J."/>
            <person name="Tyagi R."/>
            <person name="Heizer E."/>
            <person name="Zhang X."/>
            <person name="Bhonagiri-Palsikar V."/>
            <person name="Minx P."/>
            <person name="Warren W.C."/>
            <person name="Wang Q."/>
            <person name="Zhan B."/>
            <person name="Hotez P.J."/>
            <person name="Sternberg P.W."/>
            <person name="Dougall A."/>
            <person name="Gaze S.T."/>
            <person name="Mulvenna J."/>
            <person name="Sotillo J."/>
            <person name="Ranganathan S."/>
            <person name="Rabelo E.M."/>
            <person name="Wilson R.K."/>
            <person name="Felgner P.L."/>
            <person name="Bethony J."/>
            <person name="Hawdon J.M."/>
            <person name="Gasser R.B."/>
            <person name="Loukas A."/>
            <person name="Mitreva M."/>
        </authorList>
    </citation>
    <scope>NUCLEOTIDE SEQUENCE [LARGE SCALE GENOMIC DNA]</scope>
</reference>
<feature type="compositionally biased region" description="Basic and acidic residues" evidence="1">
    <location>
        <begin position="68"/>
        <end position="80"/>
    </location>
</feature>
<evidence type="ECO:0000313" key="4">
    <source>
        <dbReference type="EMBL" id="ETN77970.1"/>
    </source>
</evidence>
<name>W2T7H2_NECAM</name>